<sequence>MMALAIGLEESKKPFIRVVRPPIGFDLRGEFRSEWLPEGFEEGSNRKLTVVGEKLGTPVGDFVTQIDMSISKPLRMEFYNGMLESRRTTNWVADGSRTGF</sequence>
<evidence type="ECO:0000313" key="2">
    <source>
        <dbReference type="Proteomes" id="UP001164539"/>
    </source>
</evidence>
<dbReference type="Proteomes" id="UP001164539">
    <property type="component" value="Chromosome 7"/>
</dbReference>
<proteinExistence type="predicted"/>
<organism evidence="1 2">
    <name type="scientific">Melia azedarach</name>
    <name type="common">Chinaberry tree</name>
    <dbReference type="NCBI Taxonomy" id="155640"/>
    <lineage>
        <taxon>Eukaryota</taxon>
        <taxon>Viridiplantae</taxon>
        <taxon>Streptophyta</taxon>
        <taxon>Embryophyta</taxon>
        <taxon>Tracheophyta</taxon>
        <taxon>Spermatophyta</taxon>
        <taxon>Magnoliopsida</taxon>
        <taxon>eudicotyledons</taxon>
        <taxon>Gunneridae</taxon>
        <taxon>Pentapetalae</taxon>
        <taxon>rosids</taxon>
        <taxon>malvids</taxon>
        <taxon>Sapindales</taxon>
        <taxon>Meliaceae</taxon>
        <taxon>Melia</taxon>
    </lineage>
</organism>
<accession>A0ACC1XYS0</accession>
<reference evidence="1 2" key="1">
    <citation type="journal article" date="2023" name="Science">
        <title>Complex scaffold remodeling in plant triterpene biosynthesis.</title>
        <authorList>
            <person name="De La Pena R."/>
            <person name="Hodgson H."/>
            <person name="Liu J.C."/>
            <person name="Stephenson M.J."/>
            <person name="Martin A.C."/>
            <person name="Owen C."/>
            <person name="Harkess A."/>
            <person name="Leebens-Mack J."/>
            <person name="Jimenez L.E."/>
            <person name="Osbourn A."/>
            <person name="Sattely E.S."/>
        </authorList>
    </citation>
    <scope>NUCLEOTIDE SEQUENCE [LARGE SCALE GENOMIC DNA]</scope>
    <source>
        <strain evidence="2">cv. JPN11</strain>
        <tissue evidence="1">Leaf</tissue>
    </source>
</reference>
<comment type="caution">
    <text evidence="1">The sequence shown here is derived from an EMBL/GenBank/DDBJ whole genome shotgun (WGS) entry which is preliminary data.</text>
</comment>
<name>A0ACC1XYS0_MELAZ</name>
<evidence type="ECO:0000313" key="1">
    <source>
        <dbReference type="EMBL" id="KAJ4715425.1"/>
    </source>
</evidence>
<keyword evidence="2" id="KW-1185">Reference proteome</keyword>
<protein>
    <submittedName>
        <fullName evidence="1">Glycosyltransferase</fullName>
    </submittedName>
</protein>
<gene>
    <name evidence="1" type="ORF">OWV82_013788</name>
</gene>
<dbReference type="EMBL" id="CM051400">
    <property type="protein sequence ID" value="KAJ4715425.1"/>
    <property type="molecule type" value="Genomic_DNA"/>
</dbReference>